<dbReference type="OrthoDB" id="92887at2"/>
<feature type="transmembrane region" description="Helical" evidence="5">
    <location>
        <begin position="41"/>
        <end position="58"/>
    </location>
</feature>
<dbReference type="CDD" id="cd16914">
    <property type="entry name" value="EcfT"/>
    <property type="match status" value="1"/>
</dbReference>
<dbReference type="Proteomes" id="UP000316968">
    <property type="component" value="Chromosome"/>
</dbReference>
<feature type="transmembrane region" description="Helical" evidence="5">
    <location>
        <begin position="12"/>
        <end position="34"/>
    </location>
</feature>
<dbReference type="EMBL" id="CP041217">
    <property type="protein sequence ID" value="QDH20482.1"/>
    <property type="molecule type" value="Genomic_DNA"/>
</dbReference>
<dbReference type="AlphaFoldDB" id="A0A4Y6US37"/>
<organism evidence="6 7">
    <name type="scientific">Saccharibacillus brassicae</name>
    <dbReference type="NCBI Taxonomy" id="2583377"/>
    <lineage>
        <taxon>Bacteria</taxon>
        <taxon>Bacillati</taxon>
        <taxon>Bacillota</taxon>
        <taxon>Bacilli</taxon>
        <taxon>Bacillales</taxon>
        <taxon>Paenibacillaceae</taxon>
        <taxon>Saccharibacillus</taxon>
    </lineage>
</organism>
<dbReference type="PANTHER" id="PTHR33514:SF13">
    <property type="entry name" value="PROTEIN ABCI12, CHLOROPLASTIC"/>
    <property type="match status" value="1"/>
</dbReference>
<dbReference type="KEGG" id="saca:FFV09_06170"/>
<keyword evidence="4 5" id="KW-0472">Membrane</keyword>
<dbReference type="RefSeq" id="WP_141446985.1">
    <property type="nucleotide sequence ID" value="NZ_CP041217.1"/>
</dbReference>
<evidence type="ECO:0000313" key="7">
    <source>
        <dbReference type="Proteomes" id="UP000316968"/>
    </source>
</evidence>
<comment type="subcellular location">
    <subcellularLocation>
        <location evidence="1">Membrane</location>
        <topology evidence="1">Multi-pass membrane protein</topology>
    </subcellularLocation>
</comment>
<gene>
    <name evidence="6" type="ORF">FFV09_06170</name>
</gene>
<feature type="transmembrane region" description="Helical" evidence="5">
    <location>
        <begin position="239"/>
        <end position="262"/>
    </location>
</feature>
<keyword evidence="2 5" id="KW-0812">Transmembrane</keyword>
<dbReference type="GO" id="GO:0005886">
    <property type="term" value="C:plasma membrane"/>
    <property type="evidence" value="ECO:0007669"/>
    <property type="project" value="UniProtKB-ARBA"/>
</dbReference>
<evidence type="ECO:0000256" key="2">
    <source>
        <dbReference type="ARBA" id="ARBA00022692"/>
    </source>
</evidence>
<evidence type="ECO:0000256" key="4">
    <source>
        <dbReference type="ARBA" id="ARBA00023136"/>
    </source>
</evidence>
<protein>
    <submittedName>
        <fullName evidence="6">Energy-coupling factor transporter transmembrane protein EcfT</fullName>
    </submittedName>
</protein>
<proteinExistence type="predicted"/>
<feature type="transmembrane region" description="Helical" evidence="5">
    <location>
        <begin position="64"/>
        <end position="84"/>
    </location>
</feature>
<dbReference type="PANTHER" id="PTHR33514">
    <property type="entry name" value="PROTEIN ABCI12, CHLOROPLASTIC"/>
    <property type="match status" value="1"/>
</dbReference>
<evidence type="ECO:0000256" key="3">
    <source>
        <dbReference type="ARBA" id="ARBA00022989"/>
    </source>
</evidence>
<sequence length="271" mass="29895">MNGFFEPARTTWLHRANPALKLPLFLLLFALTVLTHRIDASFYLAVVFLLLLFAASGYPAWKTALLASGFALAFASASLSMILFGKGTEIWWSLGPISISQESFYRGLHLGFRSIAFGCQGLLFVLTTRSTDLFYALMQRLKLSPKYAYSFMASLRLMPMALEELRIRRDALAVRGTGGAGRGFAPAALLRLPELYALPLLAQSIRRAQRTAVAMEVKRFDAERRRTYYYPSPVTRSDAAVFLLLAGAAAAALLLAQLVPVFGLGDMRTSP</sequence>
<keyword evidence="3 5" id="KW-1133">Transmembrane helix</keyword>
<feature type="transmembrane region" description="Helical" evidence="5">
    <location>
        <begin position="104"/>
        <end position="127"/>
    </location>
</feature>
<keyword evidence="7" id="KW-1185">Reference proteome</keyword>
<evidence type="ECO:0000256" key="1">
    <source>
        <dbReference type="ARBA" id="ARBA00004141"/>
    </source>
</evidence>
<name>A0A4Y6US37_SACBS</name>
<accession>A0A4Y6US37</accession>
<evidence type="ECO:0000313" key="6">
    <source>
        <dbReference type="EMBL" id="QDH20482.1"/>
    </source>
</evidence>
<dbReference type="InterPro" id="IPR003339">
    <property type="entry name" value="ABC/ECF_trnsptr_transmembrane"/>
</dbReference>
<reference evidence="6 7" key="1">
    <citation type="submission" date="2019-06" db="EMBL/GenBank/DDBJ databases">
        <title>Saccharibacillus brassicae sp. nov., an endophytic bacterium isolated from Chinese cabbage seeds (Brassica pekinensis).</title>
        <authorList>
            <person name="Jiang L."/>
            <person name="Lee J."/>
            <person name="Kim S.W."/>
        </authorList>
    </citation>
    <scope>NUCLEOTIDE SEQUENCE [LARGE SCALE GENOMIC DNA]</scope>
    <source>
        <strain evidence="7">KCTC 43072 / ATSA2</strain>
    </source>
</reference>
<evidence type="ECO:0000256" key="5">
    <source>
        <dbReference type="SAM" id="Phobius"/>
    </source>
</evidence>
<dbReference type="Pfam" id="PF02361">
    <property type="entry name" value="CbiQ"/>
    <property type="match status" value="1"/>
</dbReference>